<dbReference type="Gene3D" id="1.10.720.30">
    <property type="entry name" value="SAP domain"/>
    <property type="match status" value="1"/>
</dbReference>
<dbReference type="SUPFAM" id="SSF68906">
    <property type="entry name" value="SAP domain"/>
    <property type="match status" value="1"/>
</dbReference>
<dbReference type="SUPFAM" id="SSF52949">
    <property type="entry name" value="Macro domain-like"/>
    <property type="match status" value="1"/>
</dbReference>
<dbReference type="Proteomes" id="UP001162162">
    <property type="component" value="Unassembled WGS sequence"/>
</dbReference>
<evidence type="ECO:0000313" key="6">
    <source>
        <dbReference type="Proteomes" id="UP001162162"/>
    </source>
</evidence>
<dbReference type="SMART" id="SM00513">
    <property type="entry name" value="SAP"/>
    <property type="match status" value="1"/>
</dbReference>
<dbReference type="InterPro" id="IPR005162">
    <property type="entry name" value="Retrotrans_gag_dom"/>
</dbReference>
<dbReference type="PANTHER" id="PTHR45823">
    <property type="entry name" value="T-SNARE COILED-COIL HOMOLOGY DOMAIN-CONTAINING PROTEIN"/>
    <property type="match status" value="1"/>
</dbReference>
<feature type="coiled-coil region" evidence="2">
    <location>
        <begin position="324"/>
        <end position="351"/>
    </location>
</feature>
<dbReference type="InterPro" id="IPR043472">
    <property type="entry name" value="Macro_dom-like"/>
</dbReference>
<dbReference type="GO" id="GO:0008270">
    <property type="term" value="F:zinc ion binding"/>
    <property type="evidence" value="ECO:0007669"/>
    <property type="project" value="UniProtKB-KW"/>
</dbReference>
<keyword evidence="1" id="KW-0863">Zinc-finger</keyword>
<keyword evidence="6" id="KW-1185">Reference proteome</keyword>
<organism evidence="5 6">
    <name type="scientific">Aromia moschata</name>
    <dbReference type="NCBI Taxonomy" id="1265417"/>
    <lineage>
        <taxon>Eukaryota</taxon>
        <taxon>Metazoa</taxon>
        <taxon>Ecdysozoa</taxon>
        <taxon>Arthropoda</taxon>
        <taxon>Hexapoda</taxon>
        <taxon>Insecta</taxon>
        <taxon>Pterygota</taxon>
        <taxon>Neoptera</taxon>
        <taxon>Endopterygota</taxon>
        <taxon>Coleoptera</taxon>
        <taxon>Polyphaga</taxon>
        <taxon>Cucujiformia</taxon>
        <taxon>Chrysomeloidea</taxon>
        <taxon>Cerambycidae</taxon>
        <taxon>Cerambycinae</taxon>
        <taxon>Callichromatini</taxon>
        <taxon>Aromia</taxon>
    </lineage>
</organism>
<keyword evidence="1" id="KW-0479">Metal-binding</keyword>
<evidence type="ECO:0000259" key="4">
    <source>
        <dbReference type="PROSITE" id="PS50800"/>
    </source>
</evidence>
<comment type="caution">
    <text evidence="5">The sequence shown here is derived from an EMBL/GenBank/DDBJ whole genome shotgun (WGS) entry which is preliminary data.</text>
</comment>
<evidence type="ECO:0000256" key="1">
    <source>
        <dbReference type="PROSITE-ProRule" id="PRU00723"/>
    </source>
</evidence>
<dbReference type="CDD" id="cd02901">
    <property type="entry name" value="Macro_Poa1p-like"/>
    <property type="match status" value="1"/>
</dbReference>
<dbReference type="PROSITE" id="PS50103">
    <property type="entry name" value="ZF_C3H1"/>
    <property type="match status" value="1"/>
</dbReference>
<proteinExistence type="predicted"/>
<dbReference type="Gene3D" id="2.40.70.10">
    <property type="entry name" value="Acid Proteases"/>
    <property type="match status" value="1"/>
</dbReference>
<dbReference type="Pfam" id="PF22938">
    <property type="entry name" value="Integrase_p58_C"/>
    <property type="match status" value="1"/>
</dbReference>
<dbReference type="InterPro" id="IPR054465">
    <property type="entry name" value="Integrase_p58-like_C"/>
</dbReference>
<dbReference type="PROSITE" id="PS50800">
    <property type="entry name" value="SAP"/>
    <property type="match status" value="1"/>
</dbReference>
<dbReference type="SUPFAM" id="SSF50630">
    <property type="entry name" value="Acid proteases"/>
    <property type="match status" value="1"/>
</dbReference>
<keyword evidence="1" id="KW-0862">Zinc</keyword>
<feature type="coiled-coil region" evidence="2">
    <location>
        <begin position="57"/>
        <end position="145"/>
    </location>
</feature>
<gene>
    <name evidence="5" type="ORF">NQ318_014351</name>
</gene>
<dbReference type="Gene3D" id="3.40.220.10">
    <property type="entry name" value="Leucine Aminopeptidase, subunit E, domain 1"/>
    <property type="match status" value="1"/>
</dbReference>
<dbReference type="PANTHER" id="PTHR45823:SF1">
    <property type="entry name" value="T-SNARE COILED-COIL HOMOLOGY DOMAIN-CONTAINING PROTEIN"/>
    <property type="match status" value="1"/>
</dbReference>
<reference evidence="5" key="1">
    <citation type="journal article" date="2023" name="Insect Mol. Biol.">
        <title>Genome sequencing provides insights into the evolution of gene families encoding plant cell wall-degrading enzymes in longhorned beetles.</title>
        <authorList>
            <person name="Shin N.R."/>
            <person name="Okamura Y."/>
            <person name="Kirsch R."/>
            <person name="Pauchet Y."/>
        </authorList>
    </citation>
    <scope>NUCLEOTIDE SEQUENCE</scope>
    <source>
        <strain evidence="5">AMC_N1</strain>
    </source>
</reference>
<protein>
    <submittedName>
        <fullName evidence="5">Uncharacterized protein</fullName>
    </submittedName>
</protein>
<dbReference type="InterPro" id="IPR036361">
    <property type="entry name" value="SAP_dom_sf"/>
</dbReference>
<sequence length="1090" mass="124216">MASRQVFLKDLKVADLKRELEERECETTGKKADLQNRLREALENEGENPNTYLFDIAGDINSALQSLEKNLEEKLLENATQMQQKLEETSGNLRGMEQKLVENSSNLRGMEQNLRGMEQKLIENGSNLQQKLEETSGKLENLDKKLLENYTTLEKKIMENSSCLQKQIGEYVDGKFEEIENKLVTVEEFQNKFLEVERKIATLNLESGEQQRVVNTALKSPGSDIDRLSKPELSSPVEISKIRMKPPQFDGKSSWVNYLRQFEAAARANGWSLAEKATALTLALRGDATDILQTLSLEEQDDYHQLVKHLEMRYGQSHLEHVYHSQLKNRYQKSNESLQEFEADIARLVRLAYSSTPENVMERLAVQAFLDGLRDTETRQALTLARPSKLVDALARALEFEAAKQSCRGQAKVRKMEEDVEEGTCNEAEIRRVVEGILEKRQIRCWNCDTGATRTIIRPDIVGTAARITPTSWRLRTATGDPATIRGETNVTIVIGNVSFEHRALVAEIEDELILGMDIMNTKGFELDFKNNVLKINGEEIVLHRKTEETIRVVLAEDTAVPERSEMILDAHLDGNPCVGNIMMFEPRSHDGEVARGIAVGKALLLTEKTVPVRIMNLNHHPVNLRKGIVLGYCSSVSSVIRKLDAQENSKEDRKPTWEEVSRYSPTVKSYWAQWNSLVLSDGLLKRVLEKSDAYRSSVHETTGQTPASIVMGRELRLPCDLKFGCTPGDDVAGEDYVSTLRQRMDDIHERVRSNIQGASDRMKETYDINANDGRYQPGNQVWLYNPQRRRGLSPKLQSSWEGPYEVVTRINDVVYRIQKLPRGKPRVVHFNRLAPFAGSNDEQAEARVRHVSPPDSELSFEEFMSLHSNGQKARYGVTREEPRDLFQTPADFCLAHCVAADLRMSRGIALTFKKAFGQLEELRRQRPEVGRVLQITAAEQEKERSVFYLVTKQLSHHKPTYQTVWDTLVELRDVLLSQSISSLAIPKIASGLDGLDWRVIRSMLEVLFRFTGIEILVCCYNPRRSLNEKTVDCFFYQASRCKNGSFCRYRHGPEDDTIRDEMSLRRGQCYERWASPPLPASMSQPTERR</sequence>
<dbReference type="AlphaFoldDB" id="A0AAV8Z0M7"/>
<accession>A0AAV8Z0M7</accession>
<dbReference type="InterPro" id="IPR000571">
    <property type="entry name" value="Znf_CCCH"/>
</dbReference>
<dbReference type="InterPro" id="IPR003034">
    <property type="entry name" value="SAP_dom"/>
</dbReference>
<evidence type="ECO:0000259" key="3">
    <source>
        <dbReference type="PROSITE" id="PS50103"/>
    </source>
</evidence>
<keyword evidence="2" id="KW-0175">Coiled coil</keyword>
<feature type="domain" description="SAP" evidence="4">
    <location>
        <begin position="8"/>
        <end position="42"/>
    </location>
</feature>
<name>A0AAV8Z0M7_9CUCU</name>
<dbReference type="Pfam" id="PF02037">
    <property type="entry name" value="SAP"/>
    <property type="match status" value="1"/>
</dbReference>
<dbReference type="EMBL" id="JAPWTK010000027">
    <property type="protein sequence ID" value="KAJ8956932.1"/>
    <property type="molecule type" value="Genomic_DNA"/>
</dbReference>
<evidence type="ECO:0000256" key="2">
    <source>
        <dbReference type="SAM" id="Coils"/>
    </source>
</evidence>
<feature type="zinc finger region" description="C3H1-type" evidence="1">
    <location>
        <begin position="1028"/>
        <end position="1055"/>
    </location>
</feature>
<evidence type="ECO:0000313" key="5">
    <source>
        <dbReference type="EMBL" id="KAJ8956932.1"/>
    </source>
</evidence>
<dbReference type="Gene3D" id="4.10.1000.10">
    <property type="entry name" value="Zinc finger, CCCH-type"/>
    <property type="match status" value="1"/>
</dbReference>
<dbReference type="InterPro" id="IPR021109">
    <property type="entry name" value="Peptidase_aspartic_dom_sf"/>
</dbReference>
<feature type="domain" description="C3H1-type" evidence="3">
    <location>
        <begin position="1028"/>
        <end position="1055"/>
    </location>
</feature>
<dbReference type="CDD" id="cd00303">
    <property type="entry name" value="retropepsin_like"/>
    <property type="match status" value="1"/>
</dbReference>
<dbReference type="SMART" id="SM00356">
    <property type="entry name" value="ZnF_C3H1"/>
    <property type="match status" value="1"/>
</dbReference>
<dbReference type="Pfam" id="PF03732">
    <property type="entry name" value="Retrotrans_gag"/>
    <property type="match status" value="1"/>
</dbReference>